<reference evidence="2 3" key="1">
    <citation type="submission" date="2019-07" db="EMBL/GenBank/DDBJ databases">
        <title>Sphingomonas solaris sp. nov., isolated from a solar panel from Boston, Massachusetts.</title>
        <authorList>
            <person name="Tanner K."/>
            <person name="Pascual J."/>
            <person name="Mancuso C."/>
            <person name="Pereto J."/>
            <person name="Khalil A."/>
            <person name="Vilanova C."/>
        </authorList>
    </citation>
    <scope>NUCLEOTIDE SEQUENCE [LARGE SCALE GENOMIC DNA]</scope>
    <source>
        <strain evidence="2 3">R4DWN</strain>
    </source>
</reference>
<evidence type="ECO:0000313" key="2">
    <source>
        <dbReference type="EMBL" id="TVV72053.1"/>
    </source>
</evidence>
<dbReference type="Proteomes" id="UP000318681">
    <property type="component" value="Unassembled WGS sequence"/>
</dbReference>
<dbReference type="Gene3D" id="1.10.530.10">
    <property type="match status" value="1"/>
</dbReference>
<evidence type="ECO:0000259" key="1">
    <source>
        <dbReference type="Pfam" id="PF01832"/>
    </source>
</evidence>
<dbReference type="Pfam" id="PF01832">
    <property type="entry name" value="Glucosaminidase"/>
    <property type="match status" value="1"/>
</dbReference>
<protein>
    <recommendedName>
        <fullName evidence="1">Mannosyl-glycoprotein endo-beta-N-acetylglucosamidase-like domain-containing protein</fullName>
    </recommendedName>
</protein>
<dbReference type="AlphaFoldDB" id="A0A558QY19"/>
<organism evidence="2 3">
    <name type="scientific">Alterirhizorhabdus solaris</name>
    <dbReference type="NCBI Taxonomy" id="2529389"/>
    <lineage>
        <taxon>Bacteria</taxon>
        <taxon>Pseudomonadati</taxon>
        <taxon>Pseudomonadota</taxon>
        <taxon>Alphaproteobacteria</taxon>
        <taxon>Sphingomonadales</taxon>
        <taxon>Rhizorhabdaceae</taxon>
        <taxon>Alterirhizorhabdus</taxon>
    </lineage>
</organism>
<gene>
    <name evidence="2" type="ORF">FOY91_15425</name>
</gene>
<dbReference type="RefSeq" id="WP_145153950.1">
    <property type="nucleotide sequence ID" value="NZ_VNIM01000073.1"/>
</dbReference>
<keyword evidence="3" id="KW-1185">Reference proteome</keyword>
<proteinExistence type="predicted"/>
<accession>A0A558QY19</accession>
<dbReference type="InterPro" id="IPR002901">
    <property type="entry name" value="MGlyc_endo_b_GlcNAc-like_dom"/>
</dbReference>
<sequence>MDDLIERLAAAYRGHALPHPALKPVTLAQWLLESGRGTSALARDHLNFAGLKWRAEMAPFATRVDHAAHDGADAYCRFASVEAFIGGYWAFLARRPGRRTSARSCSIPGMAAR</sequence>
<evidence type="ECO:0000313" key="3">
    <source>
        <dbReference type="Proteomes" id="UP000318681"/>
    </source>
</evidence>
<feature type="domain" description="Mannosyl-glycoprotein endo-beta-N-acetylglucosamidase-like" evidence="1">
    <location>
        <begin position="24"/>
        <end position="96"/>
    </location>
</feature>
<dbReference type="EMBL" id="VNIM01000073">
    <property type="protein sequence ID" value="TVV72053.1"/>
    <property type="molecule type" value="Genomic_DNA"/>
</dbReference>
<name>A0A558QY19_9SPHN</name>
<dbReference type="GO" id="GO:0004040">
    <property type="term" value="F:amidase activity"/>
    <property type="evidence" value="ECO:0007669"/>
    <property type="project" value="InterPro"/>
</dbReference>
<comment type="caution">
    <text evidence="2">The sequence shown here is derived from an EMBL/GenBank/DDBJ whole genome shotgun (WGS) entry which is preliminary data.</text>
</comment>
<dbReference type="OrthoDB" id="7323510at2"/>